<reference evidence="5" key="2">
    <citation type="submission" date="2023-07" db="EMBL/GenBank/DDBJ databases">
        <authorList>
            <person name="Shen H."/>
        </authorList>
    </citation>
    <scope>NUCLEOTIDE SEQUENCE</scope>
    <source>
        <strain evidence="5">TNR-22</strain>
    </source>
</reference>
<dbReference type="PANTHER" id="PTHR34653">
    <property type="match status" value="1"/>
</dbReference>
<keyword evidence="6" id="KW-1185">Reference proteome</keyword>
<evidence type="ECO:0000256" key="1">
    <source>
        <dbReference type="ARBA" id="ARBA00004117"/>
    </source>
</evidence>
<dbReference type="RefSeq" id="WP_304374435.1">
    <property type="nucleotide sequence ID" value="NZ_JAUOZU010000001.1"/>
</dbReference>
<comment type="caution">
    <text evidence="5">The sequence shown here is derived from an EMBL/GenBank/DDBJ whole genome shotgun (WGS) entry which is preliminary data.</text>
</comment>
<keyword evidence="5" id="KW-0282">Flagellum</keyword>
<name>A0ABT8YH16_9HYPH</name>
<reference evidence="5" key="1">
    <citation type="journal article" date="2015" name="Int. J. Syst. Evol. Microbiol.">
        <title>Rhizobium alvei sp. nov., isolated from a freshwater river.</title>
        <authorList>
            <person name="Sheu S.Y."/>
            <person name="Huang H.W."/>
            <person name="Young C.C."/>
            <person name="Chen W.M."/>
        </authorList>
    </citation>
    <scope>NUCLEOTIDE SEQUENCE</scope>
    <source>
        <strain evidence="5">TNR-22</strain>
    </source>
</reference>
<accession>A0ABT8YH16</accession>
<organism evidence="5 6">
    <name type="scientific">Rhizobium alvei</name>
    <dbReference type="NCBI Taxonomy" id="1132659"/>
    <lineage>
        <taxon>Bacteria</taxon>
        <taxon>Pseudomonadati</taxon>
        <taxon>Pseudomonadota</taxon>
        <taxon>Alphaproteobacteria</taxon>
        <taxon>Hyphomicrobiales</taxon>
        <taxon>Rhizobiaceae</taxon>
        <taxon>Rhizobium/Agrobacterium group</taxon>
        <taxon>Rhizobium</taxon>
    </lineage>
</organism>
<comment type="subcellular location">
    <subcellularLocation>
        <location evidence="1 4">Bacterial flagellum basal body</location>
    </subcellularLocation>
</comment>
<evidence type="ECO:0000313" key="5">
    <source>
        <dbReference type="EMBL" id="MDO6962560.1"/>
    </source>
</evidence>
<evidence type="ECO:0000256" key="3">
    <source>
        <dbReference type="ARBA" id="ARBA00023143"/>
    </source>
</evidence>
<dbReference type="InterPro" id="IPR001624">
    <property type="entry name" value="FliE"/>
</dbReference>
<dbReference type="PANTHER" id="PTHR34653:SF1">
    <property type="entry name" value="FLAGELLAR HOOK-BASAL BODY COMPLEX PROTEIN FLIE"/>
    <property type="match status" value="1"/>
</dbReference>
<comment type="similarity">
    <text evidence="2 4">Belongs to the FliE family.</text>
</comment>
<sequence length="110" mass="11619">MIDSIQALNGTSIASALKSAENASETNRLDPAAQADMAGASFASYIGDLSSKFVDNIKQAETKSIDGMLGKASVREVVESVMAADQTLQTAMAFRDKVVAAYLDIVKMQI</sequence>
<dbReference type="Proteomes" id="UP001174932">
    <property type="component" value="Unassembled WGS sequence"/>
</dbReference>
<keyword evidence="3 4" id="KW-0975">Bacterial flagellum</keyword>
<evidence type="ECO:0000256" key="2">
    <source>
        <dbReference type="ARBA" id="ARBA00009272"/>
    </source>
</evidence>
<gene>
    <name evidence="4" type="primary">fliE</name>
    <name evidence="5" type="ORF">Q4481_01250</name>
</gene>
<dbReference type="Pfam" id="PF02049">
    <property type="entry name" value="FliE"/>
    <property type="match status" value="1"/>
</dbReference>
<dbReference type="HAMAP" id="MF_00724">
    <property type="entry name" value="FliE"/>
    <property type="match status" value="1"/>
</dbReference>
<dbReference type="EMBL" id="JAUOZU010000001">
    <property type="protein sequence ID" value="MDO6962560.1"/>
    <property type="molecule type" value="Genomic_DNA"/>
</dbReference>
<keyword evidence="5" id="KW-0969">Cilium</keyword>
<keyword evidence="5" id="KW-0966">Cell projection</keyword>
<proteinExistence type="inferred from homology"/>
<protein>
    <recommendedName>
        <fullName evidence="4">Flagellar hook-basal body complex protein FliE</fullName>
    </recommendedName>
</protein>
<evidence type="ECO:0000256" key="4">
    <source>
        <dbReference type="HAMAP-Rule" id="MF_00724"/>
    </source>
</evidence>
<evidence type="ECO:0000313" key="6">
    <source>
        <dbReference type="Proteomes" id="UP001174932"/>
    </source>
</evidence>